<evidence type="ECO:0000256" key="3">
    <source>
        <dbReference type="PROSITE-ProRule" id="PRU00708"/>
    </source>
</evidence>
<gene>
    <name evidence="5" type="primary">LOC104747413</name>
</gene>
<dbReference type="InterPro" id="IPR011990">
    <property type="entry name" value="TPR-like_helical_dom_sf"/>
</dbReference>
<dbReference type="Proteomes" id="UP000694864">
    <property type="component" value="Chromosome 15"/>
</dbReference>
<protein>
    <submittedName>
        <fullName evidence="5">Pentatricopeptide repeat-containing protein At2g15980-like</fullName>
    </submittedName>
</protein>
<dbReference type="PANTHER" id="PTHR47447">
    <property type="entry name" value="OS03G0856100 PROTEIN"/>
    <property type="match status" value="1"/>
</dbReference>
<dbReference type="GeneID" id="104747413"/>
<evidence type="ECO:0000256" key="2">
    <source>
        <dbReference type="ARBA" id="ARBA00022737"/>
    </source>
</evidence>
<feature type="repeat" description="PPR" evidence="3">
    <location>
        <begin position="421"/>
        <end position="455"/>
    </location>
</feature>
<evidence type="ECO:0000256" key="1">
    <source>
        <dbReference type="ARBA" id="ARBA00007626"/>
    </source>
</evidence>
<accession>A0ABM0W8S2</accession>
<dbReference type="Gene3D" id="1.25.40.10">
    <property type="entry name" value="Tetratricopeptide repeat domain"/>
    <property type="match status" value="3"/>
</dbReference>
<dbReference type="Pfam" id="PF01535">
    <property type="entry name" value="PPR"/>
    <property type="match status" value="2"/>
</dbReference>
<feature type="repeat" description="PPR" evidence="3">
    <location>
        <begin position="157"/>
        <end position="191"/>
    </location>
</feature>
<dbReference type="RefSeq" id="XP_010467341.1">
    <property type="nucleotide sequence ID" value="XM_010469039.2"/>
</dbReference>
<feature type="repeat" description="PPR" evidence="3">
    <location>
        <begin position="278"/>
        <end position="312"/>
    </location>
</feature>
<evidence type="ECO:0000313" key="4">
    <source>
        <dbReference type="Proteomes" id="UP000694864"/>
    </source>
</evidence>
<sequence>MILIKRIIHPTRKPKPGSIALFTTVSSPPAPPPDPLISDAVSILSHHRSKSRWSTLRSLHPYGFTPSQFSEITLRLRNNPHLSLRFFLFTRRFSLCSHDVGSCSTLIHILARSRLKNHASEVIRLALRLADDEDEDEDRVLKVFRSLIKSYNRCGSAPFVFDLLVKSCIDSKEIDGAVMVMRKLRSRGINPQISTCNALVSEVSRRRGASNGYKMYREVFGLDDVIKVDECTKKRIGKVKPNANTFHSMMMSFYREGETEMVERIWREMDDEVGCSPNGYSYCVLMEAYCARGLMSEAEEIWEEMKVKGVVFDVVAYNTMIGGLCGNLEVAKAKELFREMGLKGIECTSLTYEHLVKGYCKVGDVGLATVVYREMKRKSFEAEGLTIEALVDGLCDRDRDRVVEAAEIVKDAVRESEFYPSRKCYELLIKRLCEEGMMERALSIQAEMVGKGFKPSQETYRAFIDGYGIAGDEKTSALLAIEMAESLKLRAEEER</sequence>
<evidence type="ECO:0000313" key="5">
    <source>
        <dbReference type="RefSeq" id="XP_010467341.1"/>
    </source>
</evidence>
<reference evidence="5" key="2">
    <citation type="submission" date="2025-08" db="UniProtKB">
        <authorList>
            <consortium name="RefSeq"/>
        </authorList>
    </citation>
    <scope>IDENTIFICATION</scope>
    <source>
        <tissue evidence="5">Leaf</tissue>
    </source>
</reference>
<dbReference type="PANTHER" id="PTHR47447:SF28">
    <property type="entry name" value="PENTACOTRIPEPTIDE-REPEAT REGION OF PRORP DOMAIN-CONTAINING PROTEIN"/>
    <property type="match status" value="1"/>
</dbReference>
<comment type="similarity">
    <text evidence="1">Belongs to the PPR family. P subfamily.</text>
</comment>
<organism evidence="4 5">
    <name type="scientific">Camelina sativa</name>
    <name type="common">False flax</name>
    <name type="synonym">Myagrum sativum</name>
    <dbReference type="NCBI Taxonomy" id="90675"/>
    <lineage>
        <taxon>Eukaryota</taxon>
        <taxon>Viridiplantae</taxon>
        <taxon>Streptophyta</taxon>
        <taxon>Embryophyta</taxon>
        <taxon>Tracheophyta</taxon>
        <taxon>Spermatophyta</taxon>
        <taxon>Magnoliopsida</taxon>
        <taxon>eudicotyledons</taxon>
        <taxon>Gunneridae</taxon>
        <taxon>Pentapetalae</taxon>
        <taxon>rosids</taxon>
        <taxon>malvids</taxon>
        <taxon>Brassicales</taxon>
        <taxon>Brassicaceae</taxon>
        <taxon>Camelineae</taxon>
        <taxon>Camelina</taxon>
    </lineage>
</organism>
<name>A0ABM0W8S2_CAMSA</name>
<dbReference type="PROSITE" id="PS51375">
    <property type="entry name" value="PPR"/>
    <property type="match status" value="5"/>
</dbReference>
<feature type="repeat" description="PPR" evidence="3">
    <location>
        <begin position="348"/>
        <end position="382"/>
    </location>
</feature>
<reference evidence="4" key="1">
    <citation type="journal article" date="2014" name="Nat. Commun.">
        <title>The emerging biofuel crop Camelina sativa retains a highly undifferentiated hexaploid genome structure.</title>
        <authorList>
            <person name="Kagale S."/>
            <person name="Koh C."/>
            <person name="Nixon J."/>
            <person name="Bollina V."/>
            <person name="Clarke W.E."/>
            <person name="Tuteja R."/>
            <person name="Spillane C."/>
            <person name="Robinson S.J."/>
            <person name="Links M.G."/>
            <person name="Clarke C."/>
            <person name="Higgins E.E."/>
            <person name="Huebert T."/>
            <person name="Sharpe A.G."/>
            <person name="Parkin I.A."/>
        </authorList>
    </citation>
    <scope>NUCLEOTIDE SEQUENCE [LARGE SCALE GENOMIC DNA]</scope>
    <source>
        <strain evidence="4">cv. DH55</strain>
    </source>
</reference>
<feature type="repeat" description="PPR" evidence="3">
    <location>
        <begin position="313"/>
        <end position="347"/>
    </location>
</feature>
<keyword evidence="4" id="KW-1185">Reference proteome</keyword>
<dbReference type="NCBIfam" id="TIGR00756">
    <property type="entry name" value="PPR"/>
    <property type="match status" value="5"/>
</dbReference>
<dbReference type="InterPro" id="IPR002885">
    <property type="entry name" value="PPR_rpt"/>
</dbReference>
<dbReference type="Pfam" id="PF13041">
    <property type="entry name" value="PPR_2"/>
    <property type="match status" value="2"/>
</dbReference>
<proteinExistence type="inferred from homology"/>
<keyword evidence="2" id="KW-0677">Repeat</keyword>